<dbReference type="CDD" id="cd06558">
    <property type="entry name" value="crotonase-like"/>
    <property type="match status" value="1"/>
</dbReference>
<dbReference type="InterPro" id="IPR001753">
    <property type="entry name" value="Enoyl-CoA_hydra/iso"/>
</dbReference>
<name>A0A437MMI3_9PROT</name>
<dbReference type="OrthoDB" id="9795613at2"/>
<gene>
    <name evidence="4" type="ORF">EOD42_01595</name>
</gene>
<dbReference type="Gene3D" id="1.10.12.10">
    <property type="entry name" value="Lyase 2-enoyl-coa Hydratase, Chain A, domain 2"/>
    <property type="match status" value="1"/>
</dbReference>
<keyword evidence="5" id="KW-1185">Reference proteome</keyword>
<dbReference type="PANTHER" id="PTHR11941:SF54">
    <property type="entry name" value="ENOYL-COA HYDRATASE, MITOCHONDRIAL"/>
    <property type="match status" value="1"/>
</dbReference>
<protein>
    <submittedName>
        <fullName evidence="4">Enoyl-CoA hydratase</fullName>
        <ecNumber evidence="4">4.2.1.17</ecNumber>
    </submittedName>
</protein>
<comment type="similarity">
    <text evidence="1 3">Belongs to the enoyl-CoA hydratase/isomerase family.</text>
</comment>
<dbReference type="NCBIfam" id="NF004781">
    <property type="entry name" value="PRK06127.1"/>
    <property type="match status" value="1"/>
</dbReference>
<dbReference type="EMBL" id="SACL01000001">
    <property type="protein sequence ID" value="RVT98832.1"/>
    <property type="molecule type" value="Genomic_DNA"/>
</dbReference>
<evidence type="ECO:0000256" key="2">
    <source>
        <dbReference type="ARBA" id="ARBA00023239"/>
    </source>
</evidence>
<dbReference type="AlphaFoldDB" id="A0A437MMI3"/>
<reference evidence="4 5" key="1">
    <citation type="submission" date="2019-01" db="EMBL/GenBank/DDBJ databases">
        <authorList>
            <person name="Chen W.-M."/>
        </authorList>
    </citation>
    <scope>NUCLEOTIDE SEQUENCE [LARGE SCALE GENOMIC DNA]</scope>
    <source>
        <strain evidence="4 5">CCP-6</strain>
    </source>
</reference>
<dbReference type="InterPro" id="IPR014748">
    <property type="entry name" value="Enoyl-CoA_hydra_C"/>
</dbReference>
<dbReference type="PANTHER" id="PTHR11941">
    <property type="entry name" value="ENOYL-COA HYDRATASE-RELATED"/>
    <property type="match status" value="1"/>
</dbReference>
<dbReference type="PROSITE" id="PS00166">
    <property type="entry name" value="ENOYL_COA_HYDRATASE"/>
    <property type="match status" value="1"/>
</dbReference>
<accession>A0A437MMI3</accession>
<sequence length="264" mass="27930">MDLGTDKMLAKVEGGIARLTFNNPEKRNAVSMEMWQAAEKAVTAFAADPSVRVLVLDGAGGKAFVSGADISKFESERQGEEAVAAYQAQTKRVYDAIASFPKPTIAQIEGFCIGGGTALAVCCDMRICEEGSNFGVPAAKLGLGYPIEGIRRLVDIVGISFAKEVFYTARRFTAAEAASMGLVNRVVPKAELAAYVADYAATIAGNAPLTIAAVKFIANEAVKDRGAADEATCDTMVKACFASADYVEGRKAFLEKRAPNFQGK</sequence>
<evidence type="ECO:0000256" key="3">
    <source>
        <dbReference type="RuleBase" id="RU003707"/>
    </source>
</evidence>
<proteinExistence type="inferred from homology"/>
<dbReference type="InterPro" id="IPR018376">
    <property type="entry name" value="Enoyl-CoA_hyd/isom_CS"/>
</dbReference>
<dbReference type="EC" id="4.2.1.17" evidence="4"/>
<comment type="caution">
    <text evidence="4">The sequence shown here is derived from an EMBL/GenBank/DDBJ whole genome shotgun (WGS) entry which is preliminary data.</text>
</comment>
<organism evidence="4 5">
    <name type="scientific">Rhodovarius crocodyli</name>
    <dbReference type="NCBI Taxonomy" id="1979269"/>
    <lineage>
        <taxon>Bacteria</taxon>
        <taxon>Pseudomonadati</taxon>
        <taxon>Pseudomonadota</taxon>
        <taxon>Alphaproteobacteria</taxon>
        <taxon>Acetobacterales</taxon>
        <taxon>Roseomonadaceae</taxon>
        <taxon>Rhodovarius</taxon>
    </lineage>
</organism>
<evidence type="ECO:0000313" key="5">
    <source>
        <dbReference type="Proteomes" id="UP000282957"/>
    </source>
</evidence>
<evidence type="ECO:0000256" key="1">
    <source>
        <dbReference type="ARBA" id="ARBA00005254"/>
    </source>
</evidence>
<dbReference type="SUPFAM" id="SSF52096">
    <property type="entry name" value="ClpP/crotonase"/>
    <property type="match status" value="1"/>
</dbReference>
<dbReference type="Proteomes" id="UP000282957">
    <property type="component" value="Unassembled WGS sequence"/>
</dbReference>
<evidence type="ECO:0000313" key="4">
    <source>
        <dbReference type="EMBL" id="RVT98832.1"/>
    </source>
</evidence>
<dbReference type="Pfam" id="PF00378">
    <property type="entry name" value="ECH_1"/>
    <property type="match status" value="1"/>
</dbReference>
<dbReference type="GO" id="GO:0004300">
    <property type="term" value="F:enoyl-CoA hydratase activity"/>
    <property type="evidence" value="ECO:0007669"/>
    <property type="project" value="UniProtKB-EC"/>
</dbReference>
<dbReference type="GO" id="GO:0006635">
    <property type="term" value="P:fatty acid beta-oxidation"/>
    <property type="evidence" value="ECO:0007669"/>
    <property type="project" value="TreeGrafter"/>
</dbReference>
<dbReference type="RefSeq" id="WP_127785303.1">
    <property type="nucleotide sequence ID" value="NZ_SACL01000001.1"/>
</dbReference>
<keyword evidence="2 4" id="KW-0456">Lyase</keyword>
<dbReference type="Gene3D" id="3.90.226.10">
    <property type="entry name" value="2-enoyl-CoA Hydratase, Chain A, domain 1"/>
    <property type="match status" value="1"/>
</dbReference>
<dbReference type="InterPro" id="IPR029045">
    <property type="entry name" value="ClpP/crotonase-like_dom_sf"/>
</dbReference>